<dbReference type="PANTHER" id="PTHR36847">
    <property type="entry name" value="AMIDOLIGASE ENZYME"/>
    <property type="match status" value="1"/>
</dbReference>
<feature type="compositionally biased region" description="Polar residues" evidence="1">
    <location>
        <begin position="1"/>
        <end position="42"/>
    </location>
</feature>
<dbReference type="Proteomes" id="UP000308549">
    <property type="component" value="Unassembled WGS sequence"/>
</dbReference>
<feature type="region of interest" description="Disordered" evidence="1">
    <location>
        <begin position="1"/>
        <end position="51"/>
    </location>
</feature>
<evidence type="ECO:0000313" key="3">
    <source>
        <dbReference type="Proteomes" id="UP000308549"/>
    </source>
</evidence>
<gene>
    <name evidence="2" type="ORF">B0A50_01352</name>
</gene>
<dbReference type="Pfam" id="PF12224">
    <property type="entry name" value="Amidoligase_2"/>
    <property type="match status" value="1"/>
</dbReference>
<dbReference type="OrthoDB" id="412402at2759"/>
<sequence length="672" mass="73851">MALTDASQTPLARLQSGNQATATLGGNTTLNQQTNPRSTRPASSGGCDSPSMLEMKEELRLLEASQEPLNITLGLEIEFLLAHCTSEPQSSGGGDVFGALGMNIVWQALHTPVVVRCATCNTKHNVRLPVEALPANEVSDFPASHFPAPGFPGWIVDSDMSLKSDSESDHLGAASRHVDMYDIEVKSPVLRVNSLRPTTASRDTPEHTHCITYQEEVRAVLARLAELPTLHSFEEADGRFYPFVNESCGIHVHVGNAHHGFPLQTVKNILTTHILNERLIDALHTTDRIGGSDLPTKAHDEPIIYHSYHNLGTYPLYTYNLPYSTWHHVSVHKRLYNRHVSPNHQRCEFNCAHFLRPYEPHEERYPGLQLPHDRALRYAAIQPTAAAHTVIVQNAPTVWALRGLSHCWGKISTINLDNLEPFTASPAPANNKTMTIEFRQHAGSLDPVAVLAWMSFLTSNVQHAHKASPDAFLQACANAKQPSYTLHNLFDELDCEPSTREHYQHKSVPGPSGLCYADEMARDQLNAIAKMGAETEVERKMAKTLQMVTKKQQELHNPQRVRAKIHKKLTAGGYGLLTDDVLDHLFPDGPANALTALAAAAAAATAAANNEDDDDDKISRAALPRIPTVSKALSEPRLPEGASTAPWHELNLAGPPPEGEKAREESPPIEFE</sequence>
<comment type="caution">
    <text evidence="2">The sequence shown here is derived from an EMBL/GenBank/DDBJ whole genome shotgun (WGS) entry which is preliminary data.</text>
</comment>
<dbReference type="PANTHER" id="PTHR36847:SF1">
    <property type="entry name" value="AMIDOLIGASE ENZYME"/>
    <property type="match status" value="1"/>
</dbReference>
<evidence type="ECO:0000313" key="2">
    <source>
        <dbReference type="EMBL" id="TKA32105.1"/>
    </source>
</evidence>
<organism evidence="2 3">
    <name type="scientific">Salinomyces thailandicus</name>
    <dbReference type="NCBI Taxonomy" id="706561"/>
    <lineage>
        <taxon>Eukaryota</taxon>
        <taxon>Fungi</taxon>
        <taxon>Dikarya</taxon>
        <taxon>Ascomycota</taxon>
        <taxon>Pezizomycotina</taxon>
        <taxon>Dothideomycetes</taxon>
        <taxon>Dothideomycetidae</taxon>
        <taxon>Mycosphaerellales</taxon>
        <taxon>Teratosphaeriaceae</taxon>
        <taxon>Salinomyces</taxon>
    </lineage>
</organism>
<accession>A0A4U0UCR9</accession>
<feature type="region of interest" description="Disordered" evidence="1">
    <location>
        <begin position="608"/>
        <end position="672"/>
    </location>
</feature>
<dbReference type="InterPro" id="IPR022025">
    <property type="entry name" value="Amidoligase_2"/>
</dbReference>
<reference evidence="2 3" key="1">
    <citation type="submission" date="2017-03" db="EMBL/GenBank/DDBJ databases">
        <title>Genomes of endolithic fungi from Antarctica.</title>
        <authorList>
            <person name="Coleine C."/>
            <person name="Masonjones S."/>
            <person name="Stajich J.E."/>
        </authorList>
    </citation>
    <scope>NUCLEOTIDE SEQUENCE [LARGE SCALE GENOMIC DNA]</scope>
    <source>
        <strain evidence="2 3">CCFEE 6315</strain>
    </source>
</reference>
<keyword evidence="3" id="KW-1185">Reference proteome</keyword>
<dbReference type="EMBL" id="NAJL01000006">
    <property type="protein sequence ID" value="TKA32105.1"/>
    <property type="molecule type" value="Genomic_DNA"/>
</dbReference>
<proteinExistence type="predicted"/>
<evidence type="ECO:0000256" key="1">
    <source>
        <dbReference type="SAM" id="MobiDB-lite"/>
    </source>
</evidence>
<name>A0A4U0UCR9_9PEZI</name>
<protein>
    <submittedName>
        <fullName evidence="2">Uncharacterized protein</fullName>
    </submittedName>
</protein>
<dbReference type="AlphaFoldDB" id="A0A4U0UCR9"/>